<dbReference type="CDD" id="cd20557">
    <property type="entry name" value="CYCLIN_ScPCL1-like"/>
    <property type="match status" value="1"/>
</dbReference>
<dbReference type="EMBL" id="LK023325">
    <property type="protein sequence ID" value="CDS08503.1"/>
    <property type="molecule type" value="Genomic_DNA"/>
</dbReference>
<proteinExistence type="predicted"/>
<name>A0A077WN24_9FUNG</name>
<sequence length="351" mass="40202">MKSRVNLHTHRFSYTRRRHMYDVYDMGHDPLATTKTCSKPSTSSSIPFIQLPPPIQNQPRISPMHGKDASSAFTYTAYQNTQRAYQPCLKEAQGLYQALNMYHHTHPDEKLTPHCIRRLASYVVQAWEVDPSETSINEIATLMHHLLFTTASKQDNQDMDTILMEYAHKQQSSMPTPCPNLTLLVAIQYIDRLKKRYARIRGTFGCSYRLVVVAYMMAAKYIHRNLRLVIPIPTTNDQHMHFARLSTERSTLKQEQSYRPPSPPASPNGKCSHLPTASSLLSPPSPSPSSNHHQSITQQALRALRMEIEFLHFLQYDLTCSDPTSLVRWAHQDEEEEHHSCHSPPLSPCSK</sequence>
<organism evidence="2">
    <name type="scientific">Lichtheimia ramosa</name>
    <dbReference type="NCBI Taxonomy" id="688394"/>
    <lineage>
        <taxon>Eukaryota</taxon>
        <taxon>Fungi</taxon>
        <taxon>Fungi incertae sedis</taxon>
        <taxon>Mucoromycota</taxon>
        <taxon>Mucoromycotina</taxon>
        <taxon>Mucoromycetes</taxon>
        <taxon>Mucorales</taxon>
        <taxon>Lichtheimiaceae</taxon>
        <taxon>Lichtheimia</taxon>
    </lineage>
</organism>
<accession>A0A077WN24</accession>
<feature type="region of interest" description="Disordered" evidence="1">
    <location>
        <begin position="247"/>
        <end position="298"/>
    </location>
</feature>
<evidence type="ECO:0008006" key="3">
    <source>
        <dbReference type="Google" id="ProtNLM"/>
    </source>
</evidence>
<evidence type="ECO:0000313" key="2">
    <source>
        <dbReference type="EMBL" id="CDS08503.1"/>
    </source>
</evidence>
<dbReference type="OrthoDB" id="244495at2759"/>
<reference evidence="2" key="1">
    <citation type="journal article" date="2014" name="Genome Announc.">
        <title>De novo whole-genome sequence and genome annotation of Lichtheimia ramosa.</title>
        <authorList>
            <person name="Linde J."/>
            <person name="Schwartze V."/>
            <person name="Binder U."/>
            <person name="Lass-Florl C."/>
            <person name="Voigt K."/>
            <person name="Horn F."/>
        </authorList>
    </citation>
    <scope>NUCLEOTIDE SEQUENCE</scope>
    <source>
        <strain evidence="2">JMRC FSU:6197</strain>
    </source>
</reference>
<dbReference type="AlphaFoldDB" id="A0A077WN24"/>
<protein>
    <recommendedName>
        <fullName evidence="3">Cyclin N-terminal domain-containing protein</fullName>
    </recommendedName>
</protein>
<evidence type="ECO:0000256" key="1">
    <source>
        <dbReference type="SAM" id="MobiDB-lite"/>
    </source>
</evidence>
<dbReference type="Gene3D" id="1.10.472.10">
    <property type="entry name" value="Cyclin-like"/>
    <property type="match status" value="1"/>
</dbReference>
<gene>
    <name evidence="2" type="ORF">LRAMOSA09864</name>
</gene>